<feature type="transmembrane region" description="Helical" evidence="6">
    <location>
        <begin position="642"/>
        <end position="662"/>
    </location>
</feature>
<evidence type="ECO:0000256" key="5">
    <source>
        <dbReference type="ARBA" id="ARBA00023136"/>
    </source>
</evidence>
<name>A0A0A7V0V1_9ARCH</name>
<dbReference type="InterPro" id="IPR004923">
    <property type="entry name" value="FTR1/Fip1/EfeU"/>
</dbReference>
<dbReference type="HOGENOM" id="CLU_374547_0_0_2"/>
<dbReference type="GeneID" id="24816464"/>
<proteinExistence type="inferred from homology"/>
<evidence type="ECO:0000313" key="8">
    <source>
        <dbReference type="Proteomes" id="UP000030944"/>
    </source>
</evidence>
<dbReference type="PANTHER" id="PTHR31632">
    <property type="entry name" value="IRON TRANSPORTER FTH1"/>
    <property type="match status" value="1"/>
</dbReference>
<keyword evidence="3 6" id="KW-0812">Transmembrane</keyword>
<evidence type="ECO:0000256" key="6">
    <source>
        <dbReference type="SAM" id="Phobius"/>
    </source>
</evidence>
<evidence type="ECO:0000313" key="7">
    <source>
        <dbReference type="EMBL" id="AJA92627.1"/>
    </source>
</evidence>
<dbReference type="EMBL" id="CP007026">
    <property type="protein sequence ID" value="AJA92627.1"/>
    <property type="molecule type" value="Genomic_DNA"/>
</dbReference>
<accession>A0A0A7V0V1</accession>
<reference evidence="7 8" key="1">
    <citation type="journal article" date="2015" name="Proc. Natl. Acad. Sci. U.S.A.">
        <title>Genomic and proteomic characterization of "Candidatus Nitrosopelagicus brevis": An ammonia-oxidizing archaeon from the open ocean.</title>
        <authorList>
            <person name="Santoro A.E."/>
            <person name="Dupont C.L."/>
            <person name="Richter R.A."/>
            <person name="Craig M.T."/>
            <person name="Carini P."/>
            <person name="McIlvin M.R."/>
            <person name="Yang Y."/>
            <person name="Orsi W.D."/>
            <person name="Moran D.M."/>
            <person name="Saito M.A."/>
        </authorList>
    </citation>
    <scope>NUCLEOTIDE SEQUENCE [LARGE SCALE GENOMIC DNA]</scope>
    <source>
        <strain evidence="8">V2</strain>
    </source>
</reference>
<dbReference type="Pfam" id="PF03239">
    <property type="entry name" value="FTR1"/>
    <property type="match status" value="1"/>
</dbReference>
<keyword evidence="4 6" id="KW-1133">Transmembrane helix</keyword>
<feature type="transmembrane region" description="Helical" evidence="6">
    <location>
        <begin position="700"/>
        <end position="720"/>
    </location>
</feature>
<comment type="similarity">
    <text evidence="2">Belongs to the oxidase-dependent Fe transporter (OFeT) (TC 9.A.10.1) family.</text>
</comment>
<keyword evidence="5 6" id="KW-0472">Membrane</keyword>
<dbReference type="PANTHER" id="PTHR31632:SF2">
    <property type="entry name" value="PLASMA MEMBRANE IRON PERMEASE"/>
    <property type="match status" value="1"/>
</dbReference>
<dbReference type="Proteomes" id="UP000030944">
    <property type="component" value="Chromosome"/>
</dbReference>
<protein>
    <submittedName>
        <fullName evidence="7">FTR1 family protein</fullName>
    </submittedName>
</protein>
<feature type="transmembrane region" description="Helical" evidence="6">
    <location>
        <begin position="533"/>
        <end position="551"/>
    </location>
</feature>
<feature type="transmembrane region" description="Helical" evidence="6">
    <location>
        <begin position="468"/>
        <end position="487"/>
    </location>
</feature>
<evidence type="ECO:0000256" key="4">
    <source>
        <dbReference type="ARBA" id="ARBA00022989"/>
    </source>
</evidence>
<feature type="transmembrane region" description="Helical" evidence="6">
    <location>
        <begin position="567"/>
        <end position="588"/>
    </location>
</feature>
<evidence type="ECO:0000256" key="1">
    <source>
        <dbReference type="ARBA" id="ARBA00004141"/>
    </source>
</evidence>
<organism evidence="7 8">
    <name type="scientific">Candidatus Nitrosopelagicus brevis</name>
    <dbReference type="NCBI Taxonomy" id="1410606"/>
    <lineage>
        <taxon>Archaea</taxon>
        <taxon>Nitrososphaerota</taxon>
    </lineage>
</organism>
<sequence length="744" mass="83907">MLKKSSLAIFAIAMLLFVIPSAYSIDNSKVRYYSVIEVTETSLNLALTSLENQDFESTKNFIEFGSTHFSKNLEKLRNVDASLTDEVHISLLDLQTRQLNPENLSTVSSEITRIVEIFEAIPEDEEYNPNVTVALLIIVDEQYAIFESEGSEFSYQIAVGFMERANQIFYSGTDYNERQKVELQSFFNDMFEMVKNKDPYASIASTNIWVQRDLLGTDVVGTIGTDSSSFYIVIKELYAELMIELDNGDYKKAEQLGIEAYLENFEYLEPEIEVADAELLYQLEWDMREELRTMIKNYEDPDVIKSFLVDSIIPRLDTAEAKVADLRASGVVIAEVFANKETKPMGSASEGQKAEVRDEIDFIREQLMATEIFYELGDTQAAYASARTAYLDSYEYVEIPLRAIAPDFTFEVEYQFATLRNQINDGAPIEDISTTIISLERSLDESERLVSGTGTIAPMIAFISSFSIIFREGLEAVLILGAIITYLEASRNHKFKKYVHYGIGLAIGATAVTWVIASYIIEISGANRELIEAIAALSATAVLFYVSFWILNKIEHKRWMEFVKAKVFQASAAGGTSVFIMLSFFTVYREGFETVLFYQAMFSFAKYMEFYVGLGFILGIVSLLGIYFGFRKLGKRLPLRALFGLTMGIGAYLSIAFLGNAIREFQVLDFIPYTSMLGTIPRLDINVATMTGIYPTLETTVGQIILLAVYLVASLYVLVLRPKRQKALASMRKSRAQVDEQQTN</sequence>
<dbReference type="STRING" id="1410606.T478_0570"/>
<evidence type="ECO:0000256" key="2">
    <source>
        <dbReference type="ARBA" id="ARBA00008333"/>
    </source>
</evidence>
<comment type="subcellular location">
    <subcellularLocation>
        <location evidence="1">Membrane</location>
        <topology evidence="1">Multi-pass membrane protein</topology>
    </subcellularLocation>
</comment>
<feature type="transmembrane region" description="Helical" evidence="6">
    <location>
        <begin position="499"/>
        <end position="521"/>
    </location>
</feature>
<dbReference type="KEGG" id="nbv:T478_0570"/>
<feature type="transmembrane region" description="Helical" evidence="6">
    <location>
        <begin position="608"/>
        <end position="630"/>
    </location>
</feature>
<evidence type="ECO:0000256" key="3">
    <source>
        <dbReference type="ARBA" id="ARBA00022692"/>
    </source>
</evidence>
<gene>
    <name evidence="7" type="ORF">T478_0570</name>
</gene>
<dbReference type="AlphaFoldDB" id="A0A0A7V0V1"/>
<dbReference type="RefSeq" id="WP_238573643.1">
    <property type="nucleotide sequence ID" value="NZ_CP007026.1"/>
</dbReference>
<dbReference type="GO" id="GO:0015093">
    <property type="term" value="F:ferrous iron transmembrane transporter activity"/>
    <property type="evidence" value="ECO:0007669"/>
    <property type="project" value="TreeGrafter"/>
</dbReference>
<dbReference type="GO" id="GO:0033573">
    <property type="term" value="C:high-affinity iron permease complex"/>
    <property type="evidence" value="ECO:0007669"/>
    <property type="project" value="InterPro"/>
</dbReference>